<evidence type="ECO:0000259" key="10">
    <source>
        <dbReference type="Pfam" id="PF19407"/>
    </source>
</evidence>
<dbReference type="SUPFAM" id="SSF49401">
    <property type="entry name" value="Bacterial adhesins"/>
    <property type="match status" value="2"/>
</dbReference>
<dbReference type="InterPro" id="IPR046022">
    <property type="entry name" value="DUF5979"/>
</dbReference>
<keyword evidence="7" id="KW-1133">Transmembrane helix</keyword>
<feature type="signal peptide" evidence="8">
    <location>
        <begin position="1"/>
        <end position="32"/>
    </location>
</feature>
<evidence type="ECO:0000256" key="1">
    <source>
        <dbReference type="ARBA" id="ARBA00004168"/>
    </source>
</evidence>
<comment type="subcellular location">
    <subcellularLocation>
        <location evidence="1">Secreted</location>
        <location evidence="1">Cell wall</location>
        <topology evidence="1">Peptidoglycan-anchor</topology>
    </subcellularLocation>
</comment>
<dbReference type="InterPro" id="IPR008966">
    <property type="entry name" value="Adhesion_dom_sf"/>
</dbReference>
<keyword evidence="3" id="KW-0964">Secreted</keyword>
<proteinExistence type="predicted"/>
<evidence type="ECO:0000256" key="5">
    <source>
        <dbReference type="ARBA" id="ARBA00023088"/>
    </source>
</evidence>
<feature type="compositionally biased region" description="Low complexity" evidence="6">
    <location>
        <begin position="449"/>
        <end position="471"/>
    </location>
</feature>
<evidence type="ECO:0000256" key="6">
    <source>
        <dbReference type="SAM" id="MobiDB-lite"/>
    </source>
</evidence>
<dbReference type="Pfam" id="PF17961">
    <property type="entry name" value="Big_8"/>
    <property type="match status" value="1"/>
</dbReference>
<dbReference type="Gene3D" id="2.60.40.1280">
    <property type="match status" value="1"/>
</dbReference>
<evidence type="ECO:0000256" key="7">
    <source>
        <dbReference type="SAM" id="Phobius"/>
    </source>
</evidence>
<name>A0A3S4D8D8_9MICO</name>
<keyword evidence="2" id="KW-0134">Cell wall</keyword>
<dbReference type="GO" id="GO:0007155">
    <property type="term" value="P:cell adhesion"/>
    <property type="evidence" value="ECO:0007669"/>
    <property type="project" value="InterPro"/>
</dbReference>
<dbReference type="InterPro" id="IPR041171">
    <property type="entry name" value="SDR_Ig"/>
</dbReference>
<dbReference type="OrthoDB" id="5142801at2"/>
<comment type="caution">
    <text evidence="11">The sequence shown here is derived from an EMBL/GenBank/DDBJ whole genome shotgun (WGS) entry which is preliminary data.</text>
</comment>
<keyword evidence="12" id="KW-1185">Reference proteome</keyword>
<dbReference type="Pfam" id="PF19407">
    <property type="entry name" value="DUF5979"/>
    <property type="match status" value="1"/>
</dbReference>
<evidence type="ECO:0000256" key="3">
    <source>
        <dbReference type="ARBA" id="ARBA00022525"/>
    </source>
</evidence>
<feature type="domain" description="SDR-like Ig" evidence="9">
    <location>
        <begin position="61"/>
        <end position="140"/>
    </location>
</feature>
<keyword evidence="4 8" id="KW-0732">Signal</keyword>
<evidence type="ECO:0000256" key="4">
    <source>
        <dbReference type="ARBA" id="ARBA00022729"/>
    </source>
</evidence>
<keyword evidence="7" id="KW-0812">Transmembrane</keyword>
<protein>
    <submittedName>
        <fullName evidence="11">Uncharacterized protein</fullName>
    </submittedName>
</protein>
<evidence type="ECO:0000256" key="2">
    <source>
        <dbReference type="ARBA" id="ARBA00022512"/>
    </source>
</evidence>
<accession>A0A3S4D8D8</accession>
<dbReference type="EMBL" id="RZNB01000006">
    <property type="protein sequence ID" value="RWZ46506.1"/>
    <property type="molecule type" value="Genomic_DNA"/>
</dbReference>
<feature type="chain" id="PRO_5018668500" evidence="8">
    <location>
        <begin position="33"/>
        <end position="509"/>
    </location>
</feature>
<evidence type="ECO:0000256" key="8">
    <source>
        <dbReference type="SAM" id="SignalP"/>
    </source>
</evidence>
<evidence type="ECO:0000259" key="9">
    <source>
        <dbReference type="Pfam" id="PF17961"/>
    </source>
</evidence>
<dbReference type="AlphaFoldDB" id="A0A3S4D8D8"/>
<feature type="domain" description="DUF5979" evidence="10">
    <location>
        <begin position="335"/>
        <end position="431"/>
    </location>
</feature>
<organism evidence="11 12">
    <name type="scientific">Labedella phragmitis</name>
    <dbReference type="NCBI Taxonomy" id="2498849"/>
    <lineage>
        <taxon>Bacteria</taxon>
        <taxon>Bacillati</taxon>
        <taxon>Actinomycetota</taxon>
        <taxon>Actinomycetes</taxon>
        <taxon>Micrococcales</taxon>
        <taxon>Microbacteriaceae</taxon>
        <taxon>Labedella</taxon>
    </lineage>
</organism>
<dbReference type="RefSeq" id="WP_128495857.1">
    <property type="nucleotide sequence ID" value="NZ_RZNB01000006.1"/>
</dbReference>
<sequence>MRFTSLTRLGSGLGAALLGLTAAAAVPAAASAAELDAIDAIDAVSIVAPNPDDPSAPLSVGQEFTVSAEWSVADDARPGDTFALEFPSPISLAWAQEFDLRDPDGAVVGTCEAAAQSIRCTLGDYVLDHDDVHGALSVHAIASASTDSGELTFETSTGATITAAVPGGGIVADDPSGGPDQIRKFGGIAPDGSSARWAIEVPIEHLLRLGDGVVLTDVYDERLETDLASLSVAYVAPDGWDEWIADRRAESVPRSTGEWTVENHPADHSFDLTFPNPRTAGGWYLVSYSTPLPANAAVGDVFENAVTAAGTTLAGSTVTYVDANGNGSGQSRRSISVTKAVDGDRPAPDVDFLVRVACENSTGSPVEGFPRESPVRAGESVTFPGVPVGAVCTLSEPEDGGADSVAFTPSPIATVTADSPREIELVVTNTFSRTPAPSPTPTPTPAPTVPTDTPTGSSSVPAPSATPSASSDDLARTGADAVVPTVGAAALLLALGAVALLSHRRRAAR</sequence>
<dbReference type="Proteomes" id="UP000288547">
    <property type="component" value="Unassembled WGS sequence"/>
</dbReference>
<evidence type="ECO:0000313" key="11">
    <source>
        <dbReference type="EMBL" id="RWZ46506.1"/>
    </source>
</evidence>
<feature type="region of interest" description="Disordered" evidence="6">
    <location>
        <begin position="430"/>
        <end position="473"/>
    </location>
</feature>
<dbReference type="InterPro" id="IPR011252">
    <property type="entry name" value="Fibrogen-bd_dom1"/>
</dbReference>
<feature type="transmembrane region" description="Helical" evidence="7">
    <location>
        <begin position="481"/>
        <end position="501"/>
    </location>
</feature>
<dbReference type="Gene3D" id="2.60.40.740">
    <property type="match status" value="1"/>
</dbReference>
<feature type="compositionally biased region" description="Pro residues" evidence="6">
    <location>
        <begin position="436"/>
        <end position="448"/>
    </location>
</feature>
<keyword evidence="5" id="KW-0572">Peptidoglycan-anchor</keyword>
<keyword evidence="7" id="KW-0472">Membrane</keyword>
<evidence type="ECO:0000313" key="12">
    <source>
        <dbReference type="Proteomes" id="UP000288547"/>
    </source>
</evidence>
<reference evidence="11 12" key="1">
    <citation type="submission" date="2018-12" db="EMBL/GenBank/DDBJ databases">
        <authorList>
            <person name="Li F."/>
        </authorList>
    </citation>
    <scope>NUCLEOTIDE SEQUENCE [LARGE SCALE GENOMIC DNA]</scope>
    <source>
        <strain evidence="11 12">11W25H-1</strain>
    </source>
</reference>
<gene>
    <name evidence="11" type="ORF">ELQ90_13715</name>
</gene>